<keyword evidence="5" id="KW-1185">Reference proteome</keyword>
<dbReference type="Gene3D" id="3.40.50.2300">
    <property type="match status" value="2"/>
</dbReference>
<dbReference type="Proteomes" id="UP001432062">
    <property type="component" value="Chromosome"/>
</dbReference>
<sequence>MRGALAIGAAAALVLTGCSDKSTDGGSGTSGTNGAGGLKIQPVMQIDANGKQVPKSDSASAADPAGDGKATCPAGTAIAMAGALTGPDAALGINIVDGVKLALDKHNKANPGCKIELKQFDTEGDPQKATQVIPQIVNDKSIIGLVGPAFSGETKATGKILSDAGLVSTTASATNETLTQNGWTSFFRGLANDGVQGPSVGKYLVNTAGYKKVCVIQDNTDYGTGLAKTIIEGLGSANDASCNASIKKGDKDFSATVTKIASAAPDAVFYSGYYSEGAPLAQQLKSGGVKAVFVSADGTNDPQFVAQAGSSAKGAVLSCPCGPAPDKFTADYQALNGAEPGVYSVEGYDLTTILAKGIDGGKLTRPDLLEYVRSYDGPGLARQYKWNATGELSNALIWIYEVK</sequence>
<evidence type="ECO:0000313" key="5">
    <source>
        <dbReference type="Proteomes" id="UP001432062"/>
    </source>
</evidence>
<dbReference type="PANTHER" id="PTHR47151:SF2">
    <property type="entry name" value="AMINO ACID BINDING PROTEIN"/>
    <property type="match status" value="1"/>
</dbReference>
<dbReference type="InterPro" id="IPR028082">
    <property type="entry name" value="Peripla_BP_I"/>
</dbReference>
<dbReference type="RefSeq" id="WP_327096984.1">
    <property type="nucleotide sequence ID" value="NZ_CP109149.1"/>
</dbReference>
<feature type="domain" description="Leucine-binding protein" evidence="3">
    <location>
        <begin position="78"/>
        <end position="402"/>
    </location>
</feature>
<dbReference type="Pfam" id="PF13458">
    <property type="entry name" value="Peripla_BP_6"/>
    <property type="match status" value="1"/>
</dbReference>
<keyword evidence="2" id="KW-0732">Signal</keyword>
<dbReference type="SUPFAM" id="SSF53822">
    <property type="entry name" value="Periplasmic binding protein-like I"/>
    <property type="match status" value="1"/>
</dbReference>
<organism evidence="4 5">
    <name type="scientific">Nocardia vinacea</name>
    <dbReference type="NCBI Taxonomy" id="96468"/>
    <lineage>
        <taxon>Bacteria</taxon>
        <taxon>Bacillati</taxon>
        <taxon>Actinomycetota</taxon>
        <taxon>Actinomycetes</taxon>
        <taxon>Mycobacteriales</taxon>
        <taxon>Nocardiaceae</taxon>
        <taxon>Nocardia</taxon>
    </lineage>
</organism>
<comment type="similarity">
    <text evidence="1">Belongs to the leucine-binding protein family.</text>
</comment>
<accession>A0ABZ1YQ10</accession>
<evidence type="ECO:0000313" key="4">
    <source>
        <dbReference type="EMBL" id="WUV43819.1"/>
    </source>
</evidence>
<evidence type="ECO:0000256" key="2">
    <source>
        <dbReference type="ARBA" id="ARBA00022729"/>
    </source>
</evidence>
<dbReference type="PANTHER" id="PTHR47151">
    <property type="entry name" value="LEU/ILE/VAL-BINDING ABC TRANSPORTER SUBUNIT"/>
    <property type="match status" value="1"/>
</dbReference>
<reference evidence="4" key="1">
    <citation type="submission" date="2022-10" db="EMBL/GenBank/DDBJ databases">
        <title>The complete genomes of actinobacterial strains from the NBC collection.</title>
        <authorList>
            <person name="Joergensen T.S."/>
            <person name="Alvarez Arevalo M."/>
            <person name="Sterndorff E.B."/>
            <person name="Faurdal D."/>
            <person name="Vuksanovic O."/>
            <person name="Mourched A.-S."/>
            <person name="Charusanti P."/>
            <person name="Shaw S."/>
            <person name="Blin K."/>
            <person name="Weber T."/>
        </authorList>
    </citation>
    <scope>NUCLEOTIDE SEQUENCE</scope>
    <source>
        <strain evidence="4">NBC_01482</strain>
    </source>
</reference>
<dbReference type="InterPro" id="IPR028081">
    <property type="entry name" value="Leu-bd"/>
</dbReference>
<name>A0ABZ1YQ10_9NOCA</name>
<dbReference type="CDD" id="cd06342">
    <property type="entry name" value="PBP1_ABC_LIVBP-like"/>
    <property type="match status" value="1"/>
</dbReference>
<gene>
    <name evidence="4" type="ORF">OG563_32040</name>
</gene>
<dbReference type="EMBL" id="CP109441">
    <property type="protein sequence ID" value="WUV43819.1"/>
    <property type="molecule type" value="Genomic_DNA"/>
</dbReference>
<dbReference type="PROSITE" id="PS51257">
    <property type="entry name" value="PROKAR_LIPOPROTEIN"/>
    <property type="match status" value="1"/>
</dbReference>
<evidence type="ECO:0000256" key="1">
    <source>
        <dbReference type="ARBA" id="ARBA00010062"/>
    </source>
</evidence>
<proteinExistence type="inferred from homology"/>
<protein>
    <submittedName>
        <fullName evidence="4">Branched-chain amino acid ABC transporter substrate-binding protein</fullName>
    </submittedName>
</protein>
<evidence type="ECO:0000259" key="3">
    <source>
        <dbReference type="Pfam" id="PF13458"/>
    </source>
</evidence>